<dbReference type="Proteomes" id="UP000268233">
    <property type="component" value="Unassembled WGS sequence"/>
</dbReference>
<keyword evidence="2" id="KW-0812">Transmembrane</keyword>
<accession>A0A495R6G0</accession>
<evidence type="ECO:0000256" key="2">
    <source>
        <dbReference type="SAM" id="Phobius"/>
    </source>
</evidence>
<feature type="domain" description="HTH arsR-type" evidence="3">
    <location>
        <begin position="30"/>
        <end position="113"/>
    </location>
</feature>
<dbReference type="SMART" id="SM00418">
    <property type="entry name" value="HTH_ARSR"/>
    <property type="match status" value="1"/>
</dbReference>
<dbReference type="CDD" id="cd00090">
    <property type="entry name" value="HTH_ARSR"/>
    <property type="match status" value="1"/>
</dbReference>
<dbReference type="Pfam" id="PF24267">
    <property type="entry name" value="HVO_1552_C"/>
    <property type="match status" value="1"/>
</dbReference>
<reference evidence="4 5" key="1">
    <citation type="submission" date="2018-10" db="EMBL/GenBank/DDBJ databases">
        <title>Genomic Encyclopedia of Archaeal and Bacterial Type Strains, Phase II (KMG-II): from individual species to whole genera.</title>
        <authorList>
            <person name="Goeker M."/>
        </authorList>
    </citation>
    <scope>NUCLEOTIDE SEQUENCE [LARGE SCALE GENOMIC DNA]</scope>
    <source>
        <strain evidence="4 5">DSM 11927</strain>
    </source>
</reference>
<dbReference type="EMBL" id="RBWW01000001">
    <property type="protein sequence ID" value="RKS82686.1"/>
    <property type="molecule type" value="Genomic_DNA"/>
</dbReference>
<evidence type="ECO:0000313" key="4">
    <source>
        <dbReference type="EMBL" id="RKS82686.1"/>
    </source>
</evidence>
<dbReference type="InterPro" id="IPR011991">
    <property type="entry name" value="ArsR-like_HTH"/>
</dbReference>
<dbReference type="RefSeq" id="WP_121303114.1">
    <property type="nucleotide sequence ID" value="NZ_RBWW01000001.1"/>
</dbReference>
<dbReference type="InterPro" id="IPR036388">
    <property type="entry name" value="WH-like_DNA-bd_sf"/>
</dbReference>
<organism evidence="4 5">
    <name type="scientific">Haloarcula quadrata</name>
    <dbReference type="NCBI Taxonomy" id="182779"/>
    <lineage>
        <taxon>Archaea</taxon>
        <taxon>Methanobacteriati</taxon>
        <taxon>Methanobacteriota</taxon>
        <taxon>Stenosarchaea group</taxon>
        <taxon>Halobacteria</taxon>
        <taxon>Halobacteriales</taxon>
        <taxon>Haloarculaceae</taxon>
        <taxon>Haloarcula</taxon>
    </lineage>
</organism>
<dbReference type="GO" id="GO:0003700">
    <property type="term" value="F:DNA-binding transcription factor activity"/>
    <property type="evidence" value="ECO:0007669"/>
    <property type="project" value="InterPro"/>
</dbReference>
<sequence length="274" mass="28891">MSLLPSRGPDTSTSQDGELQVVGVDEDVSAVLDALSSETAREILNTVYEEPGTPSELADRLDMSIQKVSYHLEKLEDEELIAVAGVQYSEKGQEMKVYEPPDDPLVLFVGTQDRKQSLRSLVRRVLPVIGILTAASVMLQLLLGQFPVQFGSSGAGDAGTAGDGAQGGGDGERLDAANQTAATADTTPTPTAADDGGFQVAEATETPEATPAPKSTPAPEADTPVEVMTEEARQLTTDAAASGGFHIEPGVAFFLGGLLVLTLYVSFWAYRNYR</sequence>
<comment type="caution">
    <text evidence="4">The sequence shown here is derived from an EMBL/GenBank/DDBJ whole genome shotgun (WGS) entry which is preliminary data.</text>
</comment>
<feature type="region of interest" description="Disordered" evidence="1">
    <location>
        <begin position="204"/>
        <end position="227"/>
    </location>
</feature>
<name>A0A495R6G0_9EURY</name>
<protein>
    <submittedName>
        <fullName evidence="4">ArsR family transcriptional regulator</fullName>
    </submittedName>
</protein>
<feature type="compositionally biased region" description="Low complexity" evidence="1">
    <location>
        <begin position="204"/>
        <end position="221"/>
    </location>
</feature>
<feature type="transmembrane region" description="Helical" evidence="2">
    <location>
        <begin position="251"/>
        <end position="270"/>
    </location>
</feature>
<proteinExistence type="predicted"/>
<dbReference type="Pfam" id="PF12840">
    <property type="entry name" value="HTH_20"/>
    <property type="match status" value="1"/>
</dbReference>
<dbReference type="InterPro" id="IPR001845">
    <property type="entry name" value="HTH_ArsR_DNA-bd_dom"/>
</dbReference>
<dbReference type="SUPFAM" id="SSF46785">
    <property type="entry name" value="Winged helix' DNA-binding domain"/>
    <property type="match status" value="1"/>
</dbReference>
<keyword evidence="2" id="KW-0472">Membrane</keyword>
<dbReference type="InterPro" id="IPR036390">
    <property type="entry name" value="WH_DNA-bd_sf"/>
</dbReference>
<evidence type="ECO:0000256" key="1">
    <source>
        <dbReference type="SAM" id="MobiDB-lite"/>
    </source>
</evidence>
<gene>
    <name evidence="4" type="ORF">BDK61_1998</name>
</gene>
<evidence type="ECO:0000313" key="5">
    <source>
        <dbReference type="Proteomes" id="UP000268233"/>
    </source>
</evidence>
<feature type="transmembrane region" description="Helical" evidence="2">
    <location>
        <begin position="125"/>
        <end position="143"/>
    </location>
</feature>
<dbReference type="AlphaFoldDB" id="A0A495R6G0"/>
<keyword evidence="2" id="KW-1133">Transmembrane helix</keyword>
<dbReference type="Gene3D" id="1.10.10.10">
    <property type="entry name" value="Winged helix-like DNA-binding domain superfamily/Winged helix DNA-binding domain"/>
    <property type="match status" value="1"/>
</dbReference>
<dbReference type="InterPro" id="IPR056525">
    <property type="entry name" value="HVO_1552_C"/>
</dbReference>
<evidence type="ECO:0000259" key="3">
    <source>
        <dbReference type="SMART" id="SM00418"/>
    </source>
</evidence>
<keyword evidence="5" id="KW-1185">Reference proteome</keyword>